<feature type="domain" description="ASPIC/UnbV" evidence="2">
    <location>
        <begin position="519"/>
        <end position="582"/>
    </location>
</feature>
<accession>A0A6M1T084</accession>
<dbReference type="EMBL" id="JAALLT010000004">
    <property type="protein sequence ID" value="NGP77516.1"/>
    <property type="molecule type" value="Genomic_DNA"/>
</dbReference>
<dbReference type="Pfam" id="PF13517">
    <property type="entry name" value="FG-GAP_3"/>
    <property type="match status" value="2"/>
</dbReference>
<dbReference type="InterPro" id="IPR013517">
    <property type="entry name" value="FG-GAP"/>
</dbReference>
<gene>
    <name evidence="3" type="ORF">G3570_12785</name>
</gene>
<comment type="caution">
    <text evidence="3">The sequence shown here is derived from an EMBL/GenBank/DDBJ whole genome shotgun (WGS) entry which is preliminary data.</text>
</comment>
<sequence>MPRRKKKIIITSLFMASAVIVAAWSLWNEEEKSRYVPGSMVEGLTNRLNREIPENYKPVSFKDVTSAAGIEFTHFNSARTSQLPEDMGSGVAWFDYNNDGWDDLLLLNFSTPLGEQTGTDSTVKRNSSLFKNNQDGTFEDVSQQAGLDLNARAMGIASGDYNNDGWQDLFITAFGENMLFRNNGDGTFSDVSKLTGISGEKGFWAGASWADYDRDGDLDLYVTGYVKYIDFGLTDEDLAAEEPPSINPSSFRPERNLFYRNNGNGTFTEVAKEAGIVNESGRSLSASWVDINNDFWPDLYVANDVSDNILYINRQDGTFEDFSHSAHVADYRGAMGIATGDWDTDGDMDLFITHWIAQENALYTNRWVDTLASRGQGRLQFKDDSAIHGLGQSSLDFVSWATSFADFDLDSRPDLFVVNGSTFQYPDNPSKLKPMTDQIYWNSGNKAGYFDVSAVSGPYFKEEHVGRGAAYSDYDHDGDIDLFILNHNGPGILLNNEQDLGNNWLAVRLEQTGTSLLHGTRIRAVSDGISQIRQLASQSSYLSQNSMVSHFGLGKHQMVDTLEIILPDGHREIFTNIQPNQIFKVTPNAKNL</sequence>
<reference evidence="3 4" key="1">
    <citation type="submission" date="2020-02" db="EMBL/GenBank/DDBJ databases">
        <title>Balneolaceae bacterium YR4-1, complete genome.</title>
        <authorList>
            <person name="Li Y."/>
            <person name="Wu S."/>
        </authorList>
    </citation>
    <scope>NUCLEOTIDE SEQUENCE [LARGE SCALE GENOMIC DNA]</scope>
    <source>
        <strain evidence="3 4">YR4-1</strain>
    </source>
</reference>
<evidence type="ECO:0000313" key="4">
    <source>
        <dbReference type="Proteomes" id="UP000473278"/>
    </source>
</evidence>
<keyword evidence="1" id="KW-0732">Signal</keyword>
<dbReference type="InterPro" id="IPR028994">
    <property type="entry name" value="Integrin_alpha_N"/>
</dbReference>
<dbReference type="AlphaFoldDB" id="A0A6M1T084"/>
<dbReference type="SUPFAM" id="SSF69318">
    <property type="entry name" value="Integrin alpha N-terminal domain"/>
    <property type="match status" value="1"/>
</dbReference>
<dbReference type="InterPro" id="IPR011519">
    <property type="entry name" value="UnbV_ASPIC"/>
</dbReference>
<protein>
    <submittedName>
        <fullName evidence="3">CRTAC1 family protein</fullName>
    </submittedName>
</protein>
<dbReference type="InterPro" id="IPR027039">
    <property type="entry name" value="Crtac1"/>
</dbReference>
<dbReference type="PANTHER" id="PTHR16026:SF0">
    <property type="entry name" value="CARTILAGE ACIDIC PROTEIN 1"/>
    <property type="match status" value="1"/>
</dbReference>
<dbReference type="RefSeq" id="WP_165142990.1">
    <property type="nucleotide sequence ID" value="NZ_JAALLT010000004.1"/>
</dbReference>
<evidence type="ECO:0000313" key="3">
    <source>
        <dbReference type="EMBL" id="NGP77516.1"/>
    </source>
</evidence>
<dbReference type="Pfam" id="PF07593">
    <property type="entry name" value="UnbV_ASPIC"/>
    <property type="match status" value="1"/>
</dbReference>
<keyword evidence="4" id="KW-1185">Reference proteome</keyword>
<dbReference type="Proteomes" id="UP000473278">
    <property type="component" value="Unassembled WGS sequence"/>
</dbReference>
<proteinExistence type="predicted"/>
<dbReference type="PANTHER" id="PTHR16026">
    <property type="entry name" value="CARTILAGE ACIDIC PROTEIN 1"/>
    <property type="match status" value="1"/>
</dbReference>
<evidence type="ECO:0000259" key="2">
    <source>
        <dbReference type="Pfam" id="PF07593"/>
    </source>
</evidence>
<evidence type="ECO:0000256" key="1">
    <source>
        <dbReference type="ARBA" id="ARBA00022729"/>
    </source>
</evidence>
<dbReference type="Gene3D" id="2.130.10.130">
    <property type="entry name" value="Integrin alpha, N-terminal"/>
    <property type="match status" value="2"/>
</dbReference>
<organism evidence="3 4">
    <name type="scientific">Halalkalibaculum roseum</name>
    <dbReference type="NCBI Taxonomy" id="2709311"/>
    <lineage>
        <taxon>Bacteria</taxon>
        <taxon>Pseudomonadati</taxon>
        <taxon>Balneolota</taxon>
        <taxon>Balneolia</taxon>
        <taxon>Balneolales</taxon>
        <taxon>Balneolaceae</taxon>
        <taxon>Halalkalibaculum</taxon>
    </lineage>
</organism>
<name>A0A6M1T084_9BACT</name>